<dbReference type="OrthoDB" id="6691177at2"/>
<dbReference type="AlphaFoldDB" id="A0A2D2AUK9"/>
<dbReference type="Proteomes" id="UP000228945">
    <property type="component" value="Chromosome"/>
</dbReference>
<keyword evidence="3" id="KW-1185">Reference proteome</keyword>
<feature type="region of interest" description="Disordered" evidence="1">
    <location>
        <begin position="126"/>
        <end position="145"/>
    </location>
</feature>
<proteinExistence type="predicted"/>
<dbReference type="SUPFAM" id="SSF52980">
    <property type="entry name" value="Restriction endonuclease-like"/>
    <property type="match status" value="1"/>
</dbReference>
<dbReference type="RefSeq" id="WP_099620951.1">
    <property type="nucleotide sequence ID" value="NZ_CP024201.1"/>
</dbReference>
<evidence type="ECO:0000256" key="1">
    <source>
        <dbReference type="SAM" id="MobiDB-lite"/>
    </source>
</evidence>
<accession>A0A2D2AUK9</accession>
<dbReference type="EMBL" id="CP024201">
    <property type="protein sequence ID" value="ATQ41694.1"/>
    <property type="molecule type" value="Genomic_DNA"/>
</dbReference>
<name>A0A2D2AUK9_9CAUL</name>
<gene>
    <name evidence="2" type="ORF">CSW64_04335</name>
</gene>
<sequence length="328" mass="36325">MTSGGVATQSGFAAEQRVADAFRRLGYVVHEQVMVGPLTVDLVLERHGTRTPVEVVGVSNTIKSDQLRQTIVRLSTLRGADIWTGTPIVVVAGDMSLATRNWARHQTDAFVYSLQELEAQAAAGLPPTPVAETPVEPPEAPSRQVAERNQARASLITELRNHDNGAAVLTPADFERLCMRVFTFLFDPDLFGFERQAETTDGGNRYDFICRIAPGRPFWDSLRADFRTKALLFECKNYSAPITADQIYSTERYLFAGALRTVCFLIARKGGDAGCMRAAQGAMRESGKLILVLSNLDLIEMLETGEDRDSAENVLDERIWRFIISLPR</sequence>
<evidence type="ECO:0000313" key="2">
    <source>
        <dbReference type="EMBL" id="ATQ41694.1"/>
    </source>
</evidence>
<dbReference type="KEGG" id="cmb:CSW64_04335"/>
<dbReference type="InterPro" id="IPR011335">
    <property type="entry name" value="Restrct_endonuc-II-like"/>
</dbReference>
<organism evidence="2 3">
    <name type="scientific">Caulobacter mirabilis</name>
    <dbReference type="NCBI Taxonomy" id="69666"/>
    <lineage>
        <taxon>Bacteria</taxon>
        <taxon>Pseudomonadati</taxon>
        <taxon>Pseudomonadota</taxon>
        <taxon>Alphaproteobacteria</taxon>
        <taxon>Caulobacterales</taxon>
        <taxon>Caulobacteraceae</taxon>
        <taxon>Caulobacter</taxon>
    </lineage>
</organism>
<evidence type="ECO:0000313" key="3">
    <source>
        <dbReference type="Proteomes" id="UP000228945"/>
    </source>
</evidence>
<protein>
    <recommendedName>
        <fullName evidence="4">Restriction endonuclease type IV Mrr domain-containing protein</fullName>
    </recommendedName>
</protein>
<evidence type="ECO:0008006" key="4">
    <source>
        <dbReference type="Google" id="ProtNLM"/>
    </source>
</evidence>
<reference evidence="2 3" key="1">
    <citation type="submission" date="2017-10" db="EMBL/GenBank/DDBJ databases">
        <title>Genome sequence of Caulobacter mirabilis FWC38.</title>
        <authorList>
            <person name="Fiebig A."/>
            <person name="Crosson S."/>
        </authorList>
    </citation>
    <scope>NUCLEOTIDE SEQUENCE [LARGE SCALE GENOMIC DNA]</scope>
    <source>
        <strain evidence="2 3">FWC 38</strain>
    </source>
</reference>